<dbReference type="SUPFAM" id="SSF140453">
    <property type="entry name" value="EsxAB dimer-like"/>
    <property type="match status" value="1"/>
</dbReference>
<gene>
    <name evidence="1" type="ORF">EV193_102755</name>
</gene>
<dbReference type="AlphaFoldDB" id="A0A4Q7L3L5"/>
<organism evidence="1 2">
    <name type="scientific">Herbihabitans rhizosphaerae</name>
    <dbReference type="NCBI Taxonomy" id="1872711"/>
    <lineage>
        <taxon>Bacteria</taxon>
        <taxon>Bacillati</taxon>
        <taxon>Actinomycetota</taxon>
        <taxon>Actinomycetes</taxon>
        <taxon>Pseudonocardiales</taxon>
        <taxon>Pseudonocardiaceae</taxon>
        <taxon>Herbihabitans</taxon>
    </lineage>
</organism>
<name>A0A4Q7L3L5_9PSEU</name>
<dbReference type="OrthoDB" id="3296722at2"/>
<sequence length="396" mass="39767">MTEVLTTEVKGDPASLRATATWLSMANGSIHGAATQVYAARNESTSSWTGEAGSGFRSVMTNAAGKIDQIAGNATTLGSALSGHAADLDTVRSRMAMARQVATDGGLTVTATAIMPPGPAPAAPSALPKNATTEEKAAHKNSAAARADYIKKVKAYHQSGTIVAGARKTETTSQNNVLTTLKNVRLVSGTLAAMAGAGVEAASKFRTAQHSYDDFAERAIRVASNTKLSTTNRMRALQVAAKNNIKLRQTAQIIERDLWFKYTDRLPSWAKSTLTFTVAGKPQPPAPPGVRASSPPAASAGAKVAKVATKVGGKIPVVGLGFTAAGVGLDIAGGKDPGKAVVSGAAGLAGGIAAGAAVGAVVGGPLAPATVLVGGLVGGLLASGAAEAAWDFCSGK</sequence>
<dbReference type="EMBL" id="SGWQ01000002">
    <property type="protein sequence ID" value="RZS43774.1"/>
    <property type="molecule type" value="Genomic_DNA"/>
</dbReference>
<dbReference type="Proteomes" id="UP000294257">
    <property type="component" value="Unassembled WGS sequence"/>
</dbReference>
<protein>
    <submittedName>
        <fullName evidence="1">Uncharacterized protein</fullName>
    </submittedName>
</protein>
<keyword evidence="2" id="KW-1185">Reference proteome</keyword>
<evidence type="ECO:0000313" key="1">
    <source>
        <dbReference type="EMBL" id="RZS43774.1"/>
    </source>
</evidence>
<dbReference type="Gene3D" id="1.10.287.1060">
    <property type="entry name" value="ESAT-6-like"/>
    <property type="match status" value="1"/>
</dbReference>
<evidence type="ECO:0000313" key="2">
    <source>
        <dbReference type="Proteomes" id="UP000294257"/>
    </source>
</evidence>
<proteinExistence type="predicted"/>
<reference evidence="1 2" key="1">
    <citation type="submission" date="2019-02" db="EMBL/GenBank/DDBJ databases">
        <title>Genomic Encyclopedia of Type Strains, Phase IV (KMG-IV): sequencing the most valuable type-strain genomes for metagenomic binning, comparative biology and taxonomic classification.</title>
        <authorList>
            <person name="Goeker M."/>
        </authorList>
    </citation>
    <scope>NUCLEOTIDE SEQUENCE [LARGE SCALE GENOMIC DNA]</scope>
    <source>
        <strain evidence="1 2">DSM 101727</strain>
    </source>
</reference>
<dbReference type="InterPro" id="IPR036689">
    <property type="entry name" value="ESAT-6-like_sf"/>
</dbReference>
<accession>A0A4Q7L3L5</accession>
<comment type="caution">
    <text evidence="1">The sequence shown here is derived from an EMBL/GenBank/DDBJ whole genome shotgun (WGS) entry which is preliminary data.</text>
</comment>
<dbReference type="RefSeq" id="WP_130343568.1">
    <property type="nucleotide sequence ID" value="NZ_SGWQ01000002.1"/>
</dbReference>